<feature type="transmembrane region" description="Helical" evidence="14">
    <location>
        <begin position="88"/>
        <end position="106"/>
    </location>
</feature>
<dbReference type="EC" id="3.6.1.27" evidence="3 14"/>
<evidence type="ECO:0000256" key="4">
    <source>
        <dbReference type="ARBA" id="ARBA00021581"/>
    </source>
</evidence>
<proteinExistence type="inferred from homology"/>
<gene>
    <name evidence="15" type="primary">uppP1</name>
    <name evidence="14" type="synonym">uppP</name>
    <name evidence="15" type="ORF">GCM10011611_13860</name>
</gene>
<dbReference type="GO" id="GO:0046677">
    <property type="term" value="P:response to antibiotic"/>
    <property type="evidence" value="ECO:0007669"/>
    <property type="project" value="UniProtKB-UniRule"/>
</dbReference>
<evidence type="ECO:0000256" key="1">
    <source>
        <dbReference type="ARBA" id="ARBA00004651"/>
    </source>
</evidence>
<comment type="subcellular location">
    <subcellularLocation>
        <location evidence="1 14">Cell membrane</location>
        <topology evidence="1 14">Multi-pass membrane protein</topology>
    </subcellularLocation>
</comment>
<comment type="caution">
    <text evidence="15">The sequence shown here is derived from an EMBL/GenBank/DDBJ whole genome shotgun (WGS) entry which is preliminary data.</text>
</comment>
<evidence type="ECO:0000313" key="15">
    <source>
        <dbReference type="EMBL" id="GGF09601.1"/>
    </source>
</evidence>
<dbReference type="GO" id="GO:0005886">
    <property type="term" value="C:plasma membrane"/>
    <property type="evidence" value="ECO:0007669"/>
    <property type="project" value="UniProtKB-SubCell"/>
</dbReference>
<keyword evidence="10 14" id="KW-0046">Antibiotic resistance</keyword>
<evidence type="ECO:0000256" key="2">
    <source>
        <dbReference type="ARBA" id="ARBA00010621"/>
    </source>
</evidence>
<keyword evidence="9 14" id="KW-0472">Membrane</keyword>
<feature type="transmembrane region" description="Helical" evidence="14">
    <location>
        <begin position="251"/>
        <end position="269"/>
    </location>
</feature>
<dbReference type="RefSeq" id="WP_189043948.1">
    <property type="nucleotide sequence ID" value="NZ_BMJQ01000003.1"/>
</dbReference>
<accession>A0A8J2YSB8</accession>
<evidence type="ECO:0000256" key="11">
    <source>
        <dbReference type="ARBA" id="ARBA00032707"/>
    </source>
</evidence>
<comment type="miscellaneous">
    <text evidence="14">Bacitracin is thought to be involved in the inhibition of peptidoglycan synthesis by sequestering undecaprenyl diphosphate, thereby reducing the pool of lipid carrier available.</text>
</comment>
<keyword evidence="16" id="KW-1185">Reference proteome</keyword>
<keyword evidence="8 14" id="KW-1133">Transmembrane helix</keyword>
<evidence type="ECO:0000256" key="10">
    <source>
        <dbReference type="ARBA" id="ARBA00023251"/>
    </source>
</evidence>
<evidence type="ECO:0000256" key="14">
    <source>
        <dbReference type="HAMAP-Rule" id="MF_01006"/>
    </source>
</evidence>
<comment type="catalytic activity">
    <reaction evidence="13 14">
        <text>di-trans,octa-cis-undecaprenyl diphosphate + H2O = di-trans,octa-cis-undecaprenyl phosphate + phosphate + H(+)</text>
        <dbReference type="Rhea" id="RHEA:28094"/>
        <dbReference type="ChEBI" id="CHEBI:15377"/>
        <dbReference type="ChEBI" id="CHEBI:15378"/>
        <dbReference type="ChEBI" id="CHEBI:43474"/>
        <dbReference type="ChEBI" id="CHEBI:58405"/>
        <dbReference type="ChEBI" id="CHEBI:60392"/>
        <dbReference type="EC" id="3.6.1.27"/>
    </reaction>
</comment>
<keyword evidence="6 14" id="KW-0812">Transmembrane</keyword>
<evidence type="ECO:0000256" key="6">
    <source>
        <dbReference type="ARBA" id="ARBA00022692"/>
    </source>
</evidence>
<keyword evidence="14" id="KW-0961">Cell wall biogenesis/degradation</keyword>
<keyword evidence="7 14" id="KW-0378">Hydrolase</keyword>
<organism evidence="15 16">
    <name type="scientific">Aliidongia dinghuensis</name>
    <dbReference type="NCBI Taxonomy" id="1867774"/>
    <lineage>
        <taxon>Bacteria</taxon>
        <taxon>Pseudomonadati</taxon>
        <taxon>Pseudomonadota</taxon>
        <taxon>Alphaproteobacteria</taxon>
        <taxon>Rhodospirillales</taxon>
        <taxon>Dongiaceae</taxon>
        <taxon>Aliidongia</taxon>
    </lineage>
</organism>
<dbReference type="Proteomes" id="UP000646365">
    <property type="component" value="Unassembled WGS sequence"/>
</dbReference>
<dbReference type="HAMAP" id="MF_01006">
    <property type="entry name" value="Undec_diphosphatase"/>
    <property type="match status" value="1"/>
</dbReference>
<dbReference type="GO" id="GO:0050380">
    <property type="term" value="F:undecaprenyl-diphosphatase activity"/>
    <property type="evidence" value="ECO:0007669"/>
    <property type="project" value="UniProtKB-UniRule"/>
</dbReference>
<evidence type="ECO:0000256" key="8">
    <source>
        <dbReference type="ARBA" id="ARBA00022989"/>
    </source>
</evidence>
<name>A0A8J2YSB8_9PROT</name>
<keyword evidence="14" id="KW-0573">Peptidoglycan synthesis</keyword>
<keyword evidence="14" id="KW-0133">Cell shape</keyword>
<reference evidence="15" key="1">
    <citation type="journal article" date="2014" name="Int. J. Syst. Evol. Microbiol.">
        <title>Complete genome sequence of Corynebacterium casei LMG S-19264T (=DSM 44701T), isolated from a smear-ripened cheese.</title>
        <authorList>
            <consortium name="US DOE Joint Genome Institute (JGI-PGF)"/>
            <person name="Walter F."/>
            <person name="Albersmeier A."/>
            <person name="Kalinowski J."/>
            <person name="Ruckert C."/>
        </authorList>
    </citation>
    <scope>NUCLEOTIDE SEQUENCE</scope>
    <source>
        <strain evidence="15">CGMCC 1.15725</strain>
    </source>
</reference>
<comment type="function">
    <text evidence="14">Catalyzes the dephosphorylation of undecaprenyl diphosphate (UPP). Confers resistance to bacitracin.</text>
</comment>
<sequence length="270" mass="29308">MDLLQTLIISIIQGITELFPISSVAHAVLTPFAFGWDLSPEFLKEHFLPFVVMLHLGTAVALFVFFWRDWLDFLMSLFDSRAVTARRTLMLVIVGTIPAAIIGLVFEKLLKGIFSSVTSAAFFLLLNGVLLYAGEKLQRRGTKEVQELSFTQAVLVGLAQSLALVPGFSRSGASMVAGFWAGLTHEAAARFSFLLATPIILGASVLELPKLAHAPAGTMGNATIGGLVAGVIAFLSVWALMIWFRRHEVNAMRPFAIYCWLVGALVLALA</sequence>
<reference evidence="15" key="2">
    <citation type="submission" date="2020-09" db="EMBL/GenBank/DDBJ databases">
        <authorList>
            <person name="Sun Q."/>
            <person name="Zhou Y."/>
        </authorList>
    </citation>
    <scope>NUCLEOTIDE SEQUENCE</scope>
    <source>
        <strain evidence="15">CGMCC 1.15725</strain>
    </source>
</reference>
<evidence type="ECO:0000313" key="16">
    <source>
        <dbReference type="Proteomes" id="UP000646365"/>
    </source>
</evidence>
<dbReference type="InterPro" id="IPR003824">
    <property type="entry name" value="UppP"/>
</dbReference>
<feature type="transmembrane region" description="Helical" evidence="14">
    <location>
        <begin position="112"/>
        <end position="133"/>
    </location>
</feature>
<feature type="transmembrane region" description="Helical" evidence="14">
    <location>
        <begin position="46"/>
        <end position="67"/>
    </location>
</feature>
<dbReference type="Pfam" id="PF02673">
    <property type="entry name" value="BacA"/>
    <property type="match status" value="1"/>
</dbReference>
<dbReference type="GO" id="GO:0009252">
    <property type="term" value="P:peptidoglycan biosynthetic process"/>
    <property type="evidence" value="ECO:0007669"/>
    <property type="project" value="UniProtKB-KW"/>
</dbReference>
<dbReference type="PANTHER" id="PTHR30622">
    <property type="entry name" value="UNDECAPRENYL-DIPHOSPHATASE"/>
    <property type="match status" value="1"/>
</dbReference>
<evidence type="ECO:0000256" key="7">
    <source>
        <dbReference type="ARBA" id="ARBA00022801"/>
    </source>
</evidence>
<feature type="transmembrane region" description="Helical" evidence="14">
    <location>
        <begin position="220"/>
        <end position="245"/>
    </location>
</feature>
<feature type="transmembrane region" description="Helical" evidence="14">
    <location>
        <begin position="188"/>
        <end position="208"/>
    </location>
</feature>
<dbReference type="GO" id="GO:0008360">
    <property type="term" value="P:regulation of cell shape"/>
    <property type="evidence" value="ECO:0007669"/>
    <property type="project" value="UniProtKB-KW"/>
</dbReference>
<dbReference type="AlphaFoldDB" id="A0A8J2YSB8"/>
<evidence type="ECO:0000256" key="3">
    <source>
        <dbReference type="ARBA" id="ARBA00012374"/>
    </source>
</evidence>
<comment type="similarity">
    <text evidence="2 14">Belongs to the UppP family.</text>
</comment>
<keyword evidence="5 14" id="KW-1003">Cell membrane</keyword>
<protein>
    <recommendedName>
        <fullName evidence="4 14">Undecaprenyl-diphosphatase</fullName>
        <ecNumber evidence="3 14">3.6.1.27</ecNumber>
    </recommendedName>
    <alternativeName>
        <fullName evidence="12 14">Bacitracin resistance protein</fullName>
    </alternativeName>
    <alternativeName>
        <fullName evidence="11 14">Undecaprenyl pyrophosphate phosphatase</fullName>
    </alternativeName>
</protein>
<evidence type="ECO:0000256" key="5">
    <source>
        <dbReference type="ARBA" id="ARBA00022475"/>
    </source>
</evidence>
<evidence type="ECO:0000256" key="13">
    <source>
        <dbReference type="ARBA" id="ARBA00047594"/>
    </source>
</evidence>
<dbReference type="GO" id="GO:0071555">
    <property type="term" value="P:cell wall organization"/>
    <property type="evidence" value="ECO:0007669"/>
    <property type="project" value="UniProtKB-KW"/>
</dbReference>
<evidence type="ECO:0000256" key="12">
    <source>
        <dbReference type="ARBA" id="ARBA00032932"/>
    </source>
</evidence>
<evidence type="ECO:0000256" key="9">
    <source>
        <dbReference type="ARBA" id="ARBA00023136"/>
    </source>
</evidence>
<dbReference type="EMBL" id="BMJQ01000003">
    <property type="protein sequence ID" value="GGF09601.1"/>
    <property type="molecule type" value="Genomic_DNA"/>
</dbReference>
<feature type="transmembrane region" description="Helical" evidence="14">
    <location>
        <begin position="7"/>
        <end position="34"/>
    </location>
</feature>
<dbReference type="PANTHER" id="PTHR30622:SF4">
    <property type="entry name" value="UNDECAPRENYL-DIPHOSPHATASE"/>
    <property type="match status" value="1"/>
</dbReference>